<dbReference type="InterPro" id="IPR018657">
    <property type="entry name" value="LarA-like_N"/>
</dbReference>
<dbReference type="InterPro" id="IPR048068">
    <property type="entry name" value="LarA-like"/>
</dbReference>
<reference evidence="3" key="1">
    <citation type="journal article" date="2013" name="Syst. Appl. Microbiol.">
        <title>New insights into the archaeal diversity of a hypersaline microbial mat obtained by a metagenomic approach.</title>
        <authorList>
            <person name="Lopez-Lopez A."/>
            <person name="Richter M."/>
            <person name="Pena A."/>
            <person name="Tamames J."/>
            <person name="Rossello-Mora R."/>
        </authorList>
    </citation>
    <scope>NUCLEOTIDE SEQUENCE</scope>
</reference>
<evidence type="ECO:0000259" key="2">
    <source>
        <dbReference type="Pfam" id="PF21113"/>
    </source>
</evidence>
<dbReference type="InterPro" id="IPR047926">
    <property type="entry name" value="Ni_dep_LarA"/>
</dbReference>
<dbReference type="EMBL" id="JX684100">
    <property type="protein sequence ID" value="AGF93607.1"/>
    <property type="molecule type" value="Genomic_DNA"/>
</dbReference>
<protein>
    <submittedName>
        <fullName evidence="3">Uncharacterized protein</fullName>
    </submittedName>
</protein>
<evidence type="ECO:0000313" key="3">
    <source>
        <dbReference type="EMBL" id="AGF93607.1"/>
    </source>
</evidence>
<dbReference type="InterPro" id="IPR048520">
    <property type="entry name" value="LarA_C"/>
</dbReference>
<sequence>MYDIEKVGPNISGESLDKEEIKDHYDNLLNSDYDSLADFIGDNSLLIIVNDFKRATPTGLFLETLDEYQDENNINLFDRDLNVIVATGTHDPPSEEGLKHILGNYYDDLKSKTIIHKCKENEHIEIGKTSRETPIKIDKNILGYDRIININSVEPHYFAGFTGGRKSLLPGICHWDTIVSNHEYSLAEEAKPLSLDKNPMNLDAVEAAGMIIDHLDSEILSINSVSTSEKVYKVSAGDFFDTFESLIDRSKKIFTTEVSEEADIVIARTAAPGTKNLYQSFKSFENCKHICNDGGVLIMVSECYEGIGPRTFYDLLSSSDNPENIFEEVYEDYPFGGHKATNILEFLEDHDLFIVSGLDDEIIENCFCKPYDSVENAVESAKKIVDKKGPKIIEVEEGNNVVPIVK</sequence>
<feature type="domain" description="Lactate racemase C-terminal" evidence="2">
    <location>
        <begin position="260"/>
        <end position="402"/>
    </location>
</feature>
<dbReference type="PANTHER" id="PTHR33171:SF17">
    <property type="entry name" value="LARA-LIKE N-TERMINAL DOMAIN-CONTAINING PROTEIN"/>
    <property type="match status" value="1"/>
</dbReference>
<proteinExistence type="predicted"/>
<dbReference type="Gene3D" id="3.90.226.30">
    <property type="match status" value="1"/>
</dbReference>
<feature type="domain" description="LarA-like N-terminal" evidence="1">
    <location>
        <begin position="17"/>
        <end position="189"/>
    </location>
</feature>
<dbReference type="AlphaFoldDB" id="M1Q2V8"/>
<dbReference type="InterPro" id="IPR043166">
    <property type="entry name" value="LarA-like_C"/>
</dbReference>
<dbReference type="Pfam" id="PF21113">
    <property type="entry name" value="LarA_C"/>
    <property type="match status" value="1"/>
</dbReference>
<gene>
    <name evidence="3" type="ORF">FLSS-14_0003</name>
</gene>
<dbReference type="NCBIfam" id="NF033504">
    <property type="entry name" value="Ni_dep_LarA"/>
    <property type="match status" value="1"/>
</dbReference>
<name>M1Q2V8_9ZZZZ</name>
<dbReference type="Pfam" id="PF09861">
    <property type="entry name" value="Lar_N"/>
    <property type="match status" value="1"/>
</dbReference>
<dbReference type="Gene3D" id="3.40.50.11440">
    <property type="match status" value="1"/>
</dbReference>
<evidence type="ECO:0000259" key="1">
    <source>
        <dbReference type="Pfam" id="PF09861"/>
    </source>
</evidence>
<organism evidence="3">
    <name type="scientific">uncultured organism</name>
    <dbReference type="NCBI Taxonomy" id="155900"/>
    <lineage>
        <taxon>unclassified sequences</taxon>
        <taxon>environmental samples</taxon>
    </lineage>
</organism>
<dbReference type="GO" id="GO:0050043">
    <property type="term" value="F:lactate racemase activity"/>
    <property type="evidence" value="ECO:0007669"/>
    <property type="project" value="InterPro"/>
</dbReference>
<accession>M1Q2V8</accession>
<dbReference type="PANTHER" id="PTHR33171">
    <property type="entry name" value="LAR_N DOMAIN-CONTAINING PROTEIN"/>
    <property type="match status" value="1"/>
</dbReference>